<dbReference type="GeneID" id="43090242"/>
<dbReference type="Proteomes" id="UP000019434">
    <property type="component" value="Chromosome"/>
</dbReference>
<dbReference type="OrthoDB" id="94138at2157"/>
<gene>
    <name evidence="1" type="ORF">BD01_0896</name>
</gene>
<keyword evidence="2" id="KW-1185">Reference proteome</keyword>
<evidence type="ECO:0000313" key="1">
    <source>
        <dbReference type="EMBL" id="AHL22518.1"/>
    </source>
</evidence>
<dbReference type="HOGENOM" id="CLU_3021168_0_0_2"/>
<dbReference type="RefSeq" id="WP_156927383.1">
    <property type="nucleotide sequence ID" value="NZ_CP007264.1"/>
</dbReference>
<protein>
    <submittedName>
        <fullName evidence="1">Uncharacterized protein</fullName>
    </submittedName>
</protein>
<reference evidence="1 2" key="1">
    <citation type="submission" date="2014-02" db="EMBL/GenBank/DDBJ databases">
        <title>Genome Sequence of an Hyperthermophilic Archaeon, Thermococcus nautili 30-1, producing viral vesicles.</title>
        <authorList>
            <person name="Oberto J."/>
            <person name="Gaudin M."/>
            <person name="Cossu M."/>
            <person name="Gorlas A."/>
            <person name="Slesarev A."/>
            <person name="Marguet E."/>
            <person name="Forterre P."/>
        </authorList>
    </citation>
    <scope>NUCLEOTIDE SEQUENCE [LARGE SCALE GENOMIC DNA]</scope>
    <source>
        <strain evidence="1 2">30-1</strain>
    </source>
</reference>
<dbReference type="STRING" id="195522.BD01_0896"/>
<dbReference type="EMBL" id="CP007264">
    <property type="protein sequence ID" value="AHL22518.1"/>
    <property type="molecule type" value="Genomic_DNA"/>
</dbReference>
<sequence>MSLSARRVQLMITYPHLKKFLKKAPSIEEVQELLKSVKGELSEDIIRERHCSEEI</sequence>
<organism evidence="1 2">
    <name type="scientific">Thermococcus nautili</name>
    <dbReference type="NCBI Taxonomy" id="195522"/>
    <lineage>
        <taxon>Archaea</taxon>
        <taxon>Methanobacteriati</taxon>
        <taxon>Methanobacteriota</taxon>
        <taxon>Thermococci</taxon>
        <taxon>Thermococcales</taxon>
        <taxon>Thermococcaceae</taxon>
        <taxon>Thermococcus</taxon>
    </lineage>
</organism>
<name>W8NTC6_9EURY</name>
<accession>W8NTC6</accession>
<dbReference type="AlphaFoldDB" id="W8NTC6"/>
<dbReference type="KEGG" id="tnu:BD01_0896"/>
<proteinExistence type="predicted"/>
<evidence type="ECO:0000313" key="2">
    <source>
        <dbReference type="Proteomes" id="UP000019434"/>
    </source>
</evidence>